<dbReference type="Proteomes" id="UP001597393">
    <property type="component" value="Unassembled WGS sequence"/>
</dbReference>
<protein>
    <recommendedName>
        <fullName evidence="3">DUF4369 domain-containing protein</fullName>
    </recommendedName>
</protein>
<accession>A0ABW5NI74</accession>
<sequence length="268" mass="30859">MDKNLHAIALILLLILASCRNDGVKIQGSLPIDSLTEVKLVNIMTGKELLVDTVVPSDFSLNAQHVQQGIYLLEFSWNRHQLKPQEIKERSQFQTQVTPKHVLSKAIWLDHKSKQQIKLGTSDNLSQEDLEIHLLNENGEFGLIAESDRENAQLFEKFLQIGTGYSKLNRESKEKIKAKQYAANDSGDFEQSKVLQKQLEQSWDPVVKATMLHAEVDFLKKQLHRPFVPYILYARIGSKDDFKIYQSIYEGLDEDVKEKIGVWFEKYM</sequence>
<proteinExistence type="predicted"/>
<evidence type="ECO:0008006" key="3">
    <source>
        <dbReference type="Google" id="ProtNLM"/>
    </source>
</evidence>
<name>A0ABW5NI74_9SPHI</name>
<comment type="caution">
    <text evidence="1">The sequence shown here is derived from an EMBL/GenBank/DDBJ whole genome shotgun (WGS) entry which is preliminary data.</text>
</comment>
<organism evidence="1 2">
    <name type="scientific">Sphingobacterium corticis</name>
    <dbReference type="NCBI Taxonomy" id="1812823"/>
    <lineage>
        <taxon>Bacteria</taxon>
        <taxon>Pseudomonadati</taxon>
        <taxon>Bacteroidota</taxon>
        <taxon>Sphingobacteriia</taxon>
        <taxon>Sphingobacteriales</taxon>
        <taxon>Sphingobacteriaceae</taxon>
        <taxon>Sphingobacterium</taxon>
    </lineage>
</organism>
<dbReference type="EMBL" id="JBHUMA010000004">
    <property type="protein sequence ID" value="MFD2597593.1"/>
    <property type="molecule type" value="Genomic_DNA"/>
</dbReference>
<reference evidence="2" key="1">
    <citation type="journal article" date="2019" name="Int. J. Syst. Evol. Microbiol.">
        <title>The Global Catalogue of Microorganisms (GCM) 10K type strain sequencing project: providing services to taxonomists for standard genome sequencing and annotation.</title>
        <authorList>
            <consortium name="The Broad Institute Genomics Platform"/>
            <consortium name="The Broad Institute Genome Sequencing Center for Infectious Disease"/>
            <person name="Wu L."/>
            <person name="Ma J."/>
        </authorList>
    </citation>
    <scope>NUCLEOTIDE SEQUENCE [LARGE SCALE GENOMIC DNA]</scope>
    <source>
        <strain evidence="2">KCTC 42248</strain>
    </source>
</reference>
<dbReference type="PROSITE" id="PS51257">
    <property type="entry name" value="PROKAR_LIPOPROTEIN"/>
    <property type="match status" value="1"/>
</dbReference>
<evidence type="ECO:0000313" key="2">
    <source>
        <dbReference type="Proteomes" id="UP001597393"/>
    </source>
</evidence>
<evidence type="ECO:0000313" key="1">
    <source>
        <dbReference type="EMBL" id="MFD2597593.1"/>
    </source>
</evidence>
<keyword evidence="2" id="KW-1185">Reference proteome</keyword>
<dbReference type="RefSeq" id="WP_380866853.1">
    <property type="nucleotide sequence ID" value="NZ_JBHUMA010000004.1"/>
</dbReference>
<gene>
    <name evidence="1" type="ORF">ACFSQ3_01410</name>
</gene>